<evidence type="ECO:0000313" key="3">
    <source>
        <dbReference type="Proteomes" id="UP000016930"/>
    </source>
</evidence>
<evidence type="ECO:0000256" key="1">
    <source>
        <dbReference type="SAM" id="MobiDB-lite"/>
    </source>
</evidence>
<keyword evidence="3" id="KW-1185">Reference proteome</keyword>
<feature type="region of interest" description="Disordered" evidence="1">
    <location>
        <begin position="327"/>
        <end position="356"/>
    </location>
</feature>
<protein>
    <submittedName>
        <fullName evidence="2">Uncharacterized protein</fullName>
    </submittedName>
</protein>
<feature type="compositionally biased region" description="Polar residues" evidence="1">
    <location>
        <begin position="205"/>
        <end position="218"/>
    </location>
</feature>
<proteinExistence type="predicted"/>
<accession>M2RCV1</accession>
<dbReference type="EMBL" id="KB445798">
    <property type="protein sequence ID" value="EMD36257.1"/>
    <property type="molecule type" value="Genomic_DNA"/>
</dbReference>
<dbReference type="HOGENOM" id="CLU_703986_0_0_1"/>
<gene>
    <name evidence="2" type="ORF">CERSUDRAFT_124204</name>
</gene>
<feature type="region of interest" description="Disordered" evidence="1">
    <location>
        <begin position="204"/>
        <end position="272"/>
    </location>
</feature>
<name>M2RCV1_CERS8</name>
<feature type="compositionally biased region" description="Basic residues" evidence="1">
    <location>
        <begin position="345"/>
        <end position="355"/>
    </location>
</feature>
<reference evidence="2 3" key="1">
    <citation type="journal article" date="2012" name="Proc. Natl. Acad. Sci. U.S.A.">
        <title>Comparative genomics of Ceriporiopsis subvermispora and Phanerochaete chrysosporium provide insight into selective ligninolysis.</title>
        <authorList>
            <person name="Fernandez-Fueyo E."/>
            <person name="Ruiz-Duenas F.J."/>
            <person name="Ferreira P."/>
            <person name="Floudas D."/>
            <person name="Hibbett D.S."/>
            <person name="Canessa P."/>
            <person name="Larrondo L.F."/>
            <person name="James T.Y."/>
            <person name="Seelenfreund D."/>
            <person name="Lobos S."/>
            <person name="Polanco R."/>
            <person name="Tello M."/>
            <person name="Honda Y."/>
            <person name="Watanabe T."/>
            <person name="Watanabe T."/>
            <person name="Ryu J.S."/>
            <person name="Kubicek C.P."/>
            <person name="Schmoll M."/>
            <person name="Gaskell J."/>
            <person name="Hammel K.E."/>
            <person name="St John F.J."/>
            <person name="Vanden Wymelenberg A."/>
            <person name="Sabat G."/>
            <person name="Splinter BonDurant S."/>
            <person name="Syed K."/>
            <person name="Yadav J.S."/>
            <person name="Doddapaneni H."/>
            <person name="Subramanian V."/>
            <person name="Lavin J.L."/>
            <person name="Oguiza J.A."/>
            <person name="Perez G."/>
            <person name="Pisabarro A.G."/>
            <person name="Ramirez L."/>
            <person name="Santoyo F."/>
            <person name="Master E."/>
            <person name="Coutinho P.M."/>
            <person name="Henrissat B."/>
            <person name="Lombard V."/>
            <person name="Magnuson J.K."/>
            <person name="Kuees U."/>
            <person name="Hori C."/>
            <person name="Igarashi K."/>
            <person name="Samejima M."/>
            <person name="Held B.W."/>
            <person name="Barry K.W."/>
            <person name="LaButti K.M."/>
            <person name="Lapidus A."/>
            <person name="Lindquist E.A."/>
            <person name="Lucas S.M."/>
            <person name="Riley R."/>
            <person name="Salamov A.A."/>
            <person name="Hoffmeister D."/>
            <person name="Schwenk D."/>
            <person name="Hadar Y."/>
            <person name="Yarden O."/>
            <person name="de Vries R.P."/>
            <person name="Wiebenga A."/>
            <person name="Stenlid J."/>
            <person name="Eastwood D."/>
            <person name="Grigoriev I.V."/>
            <person name="Berka R.M."/>
            <person name="Blanchette R.A."/>
            <person name="Kersten P."/>
            <person name="Martinez A.T."/>
            <person name="Vicuna R."/>
            <person name="Cullen D."/>
        </authorList>
    </citation>
    <scope>NUCLEOTIDE SEQUENCE [LARGE SCALE GENOMIC DNA]</scope>
    <source>
        <strain evidence="2 3">B</strain>
    </source>
</reference>
<evidence type="ECO:0000313" key="2">
    <source>
        <dbReference type="EMBL" id="EMD36257.1"/>
    </source>
</evidence>
<feature type="compositionally biased region" description="Basic residues" evidence="1">
    <location>
        <begin position="260"/>
        <end position="272"/>
    </location>
</feature>
<dbReference type="AlphaFoldDB" id="M2RCV1"/>
<dbReference type="Proteomes" id="UP000016930">
    <property type="component" value="Unassembled WGS sequence"/>
</dbReference>
<sequence>MRYDHQSMMDPSGEALTMSGRLSENNINITLRYLSPDTIHGYAGDLPAPTFVHQGANYLAPATGIPPHGPHGSTSVDDVPNPRRAYEFNAGIPPGPGSFTPANQVVHRDAPYAGQGFIQAAPFQEPDGDTLFGSVVAVGVQNQTLHIDWYSYQASLAVNGAEQHGNLIPGDQSSLRIHPRAETEPDLPLNYPGEWFFPMLDVERNGQTGDQDNAGIQTSPYPSPPLPGSSVAPPSSGCFSVSVAKSPKSSNETDPPPPPKARKQARTIRHRASRKIRCIKTGDGPCVINQTYSHGEALNPGRPCTRYAQQNPEENHVCAINREIGKRGRPKGVKDGEGKNSKIVKGGKRAGRKTKGIVIPDGRASKTEDAIEAERSTTSEVLGDCYMLEQRT</sequence>
<organism evidence="2 3">
    <name type="scientific">Ceriporiopsis subvermispora (strain B)</name>
    <name type="common">White-rot fungus</name>
    <name type="synonym">Gelatoporia subvermispora</name>
    <dbReference type="NCBI Taxonomy" id="914234"/>
    <lineage>
        <taxon>Eukaryota</taxon>
        <taxon>Fungi</taxon>
        <taxon>Dikarya</taxon>
        <taxon>Basidiomycota</taxon>
        <taxon>Agaricomycotina</taxon>
        <taxon>Agaricomycetes</taxon>
        <taxon>Polyporales</taxon>
        <taxon>Gelatoporiaceae</taxon>
        <taxon>Gelatoporia</taxon>
    </lineage>
</organism>